<dbReference type="RefSeq" id="WP_052886542.1">
    <property type="nucleotide sequence ID" value="NZ_CP007493.1"/>
</dbReference>
<evidence type="ECO:0000256" key="2">
    <source>
        <dbReference type="ARBA" id="ARBA00022679"/>
    </source>
</evidence>
<dbReference type="PANTHER" id="PTHR33841:SF4">
    <property type="entry name" value="RESTRICTION MODIFICATION SYSTEM DNA SPECIFICITY DOMAIN"/>
    <property type="match status" value="1"/>
</dbReference>
<keyword evidence="1" id="KW-0489">Methyltransferase</keyword>
<sequence length="1023" mass="116501">MPKVHEEVINVKLAEILRRDFKIDARAERIIGRRRPDIRCFYNGFVIGIEASYDKKDAEEDAKNRIEQGVVDIALAVWLKEPFMDLPEDLLTDAIKKSKFGVKVFISLGTEGELLSYLEEAVDRRAEPVTGWFEDIELPMIKNIIENSINYIIKEEDVQKIIEEMKNKFDNFVKTLNNLDLDGSIRGELYSKLYQLYGLRVAETSNAEVIYGHAALSILLSTVFYEHVREYYTQLKPVLEAIEEIGPIEGLIEVLEELKKIDYKVAVELTLEILKILRKKPSIGPRVKDLVLLGASIATRKSLLRRDFAGRLYHEITGSLAVRKGFATFYTEVPAAYLLAHLATHSLLEIDKYGLTELEKEQARRIIEEIASIKVGDLACGSGTLLTATYGSLIDIASKLKFYYNLGDIDINNIGQALIENGIYGIDALRYASQITAINLALLGPRISKENIHTIYLGFIPKKGAWLGSLELLDDGKRVGGILAFIEGGMNESVSKTTLEGLEGSFSIPERFDLIIMNPPFTRATGRTKSFGEERGVFGFIGDEDTRKEFLERLRKIRNKIRQDLVDLLLKNQNIFPENIQKILRKEEGLDSYLDIGKAGEGLLFLYLAHKYIKDRGIIAFVLPRNVLMGVSWLLARVLLVTQYYLKYVIVSSDPERGYNFSEGTSLSEVLLIAERKDHHDNEEETLFVNLLRKPATVLEAMVLAESIERNRRGHVIVGRNMAEAYVTRVKREDLIKYIANWNILLNESLFKYFNEMVTKNEIQLGNFSFSIPLATLNSLIIDMGVNRGGDVIEAFNLKVTGNRVDCKLYKEKPRISYVPMICGGGEEIAKKMLISPNSYVPDSNSPKAIWIKNLKTKFFLPNRIRWTTFHVIALRSTEDAVSNVYFMVKTSLHEKAEKALIAWLNSIWGILTVFAFMEITEEAYTRLNIAQWKILPVLNVSEIKEEKIECLSKCFDKYAQFDFGRLPQQFVKGSRIEFDLDVLKCVSQYPLTSRDLEDLKKELINVYRDFAVALSQIARQKI</sequence>
<keyword evidence="2" id="KW-0808">Transferase</keyword>
<dbReference type="GO" id="GO:0003676">
    <property type="term" value="F:nucleic acid binding"/>
    <property type="evidence" value="ECO:0007669"/>
    <property type="project" value="InterPro"/>
</dbReference>
<dbReference type="GO" id="GO:0032259">
    <property type="term" value="P:methylation"/>
    <property type="evidence" value="ECO:0007669"/>
    <property type="project" value="UniProtKB-KW"/>
</dbReference>
<dbReference type="InterPro" id="IPR050953">
    <property type="entry name" value="N4_N6_ade-DNA_methylase"/>
</dbReference>
<dbReference type="PANTHER" id="PTHR33841">
    <property type="entry name" value="DNA METHYLTRANSFERASE YEEA-RELATED"/>
    <property type="match status" value="1"/>
</dbReference>
<evidence type="ECO:0000313" key="3">
    <source>
        <dbReference type="EMBL" id="AJB41444.1"/>
    </source>
</evidence>
<evidence type="ECO:0000313" key="4">
    <source>
        <dbReference type="Proteomes" id="UP000266720"/>
    </source>
</evidence>
<dbReference type="GeneID" id="25405830"/>
<dbReference type="STRING" id="697581.TCARB_0372"/>
<dbReference type="Proteomes" id="UP000266720">
    <property type="component" value="Chromosome"/>
</dbReference>
<dbReference type="AlphaFoldDB" id="A0A3G1A7Z5"/>
<dbReference type="KEGG" id="tcb:TCARB_0372"/>
<dbReference type="Gene3D" id="3.40.50.150">
    <property type="entry name" value="Vaccinia Virus protein VP39"/>
    <property type="match status" value="1"/>
</dbReference>
<gene>
    <name evidence="3" type="ORF">TCARB_0372</name>
</gene>
<dbReference type="SUPFAM" id="SSF53335">
    <property type="entry name" value="S-adenosyl-L-methionine-dependent methyltransferases"/>
    <property type="match status" value="1"/>
</dbReference>
<evidence type="ECO:0008006" key="5">
    <source>
        <dbReference type="Google" id="ProtNLM"/>
    </source>
</evidence>
<dbReference type="EMBL" id="CP007493">
    <property type="protein sequence ID" value="AJB41444.1"/>
    <property type="molecule type" value="Genomic_DNA"/>
</dbReference>
<dbReference type="GO" id="GO:0009007">
    <property type="term" value="F:site-specific DNA-methyltransferase (adenine-specific) activity"/>
    <property type="evidence" value="ECO:0007669"/>
    <property type="project" value="UniProtKB-EC"/>
</dbReference>
<dbReference type="InterPro" id="IPR002052">
    <property type="entry name" value="DNA_methylase_N6_adenine_CS"/>
</dbReference>
<reference evidence="4" key="1">
    <citation type="book" date="2010" name="EXTREMOPHILES" publisher="0:0-0">
        <title>Complete genome sequences of ten hyperthermophilic archaea reveal their metabolic capabilities and possible ecological roles.</title>
        <editorList>
            <person name="?"/>
        </editorList>
        <authorList>
            <person name="Ravin N.V."/>
            <person name="Mardanov A.V."/>
            <person name="Bonch-Osmolovskaya E.A."/>
            <person name="Skryabin K.G."/>
        </authorList>
    </citation>
    <scope>NUCLEOTIDE SEQUENCE [LARGE SCALE GENOMIC DNA]</scope>
    <source>
        <strain evidence="4">1505</strain>
    </source>
</reference>
<proteinExistence type="predicted"/>
<name>A0A3G1A7Z5_9CREN</name>
<organism evidence="3 4">
    <name type="scientific">Thermofilum adornatum 1505</name>
    <dbReference type="NCBI Taxonomy" id="697581"/>
    <lineage>
        <taxon>Archaea</taxon>
        <taxon>Thermoproteota</taxon>
        <taxon>Thermoprotei</taxon>
        <taxon>Thermofilales</taxon>
        <taxon>Thermofilaceae</taxon>
        <taxon>Thermofilum</taxon>
    </lineage>
</organism>
<dbReference type="InterPro" id="IPR029063">
    <property type="entry name" value="SAM-dependent_MTases_sf"/>
</dbReference>
<accession>A0A3G1A7Z5</accession>
<evidence type="ECO:0000256" key="1">
    <source>
        <dbReference type="ARBA" id="ARBA00022603"/>
    </source>
</evidence>
<dbReference type="PROSITE" id="PS00092">
    <property type="entry name" value="N6_MTASE"/>
    <property type="match status" value="1"/>
</dbReference>
<protein>
    <recommendedName>
        <fullName evidence="5">Site-specific DNA-methyltransferase (adenine-specific)</fullName>
    </recommendedName>
</protein>